<dbReference type="EMBL" id="BJWL01000012">
    <property type="protein sequence ID" value="GFY97684.1"/>
    <property type="molecule type" value="Genomic_DNA"/>
</dbReference>
<comment type="caution">
    <text evidence="2">The sequence shown here is derived from an EMBL/GenBank/DDBJ whole genome shotgun (WGS) entry which is preliminary data.</text>
</comment>
<organism evidence="2 3">
    <name type="scientific">Actinidia rufa</name>
    <dbReference type="NCBI Taxonomy" id="165716"/>
    <lineage>
        <taxon>Eukaryota</taxon>
        <taxon>Viridiplantae</taxon>
        <taxon>Streptophyta</taxon>
        <taxon>Embryophyta</taxon>
        <taxon>Tracheophyta</taxon>
        <taxon>Spermatophyta</taxon>
        <taxon>Magnoliopsida</taxon>
        <taxon>eudicotyledons</taxon>
        <taxon>Gunneridae</taxon>
        <taxon>Pentapetalae</taxon>
        <taxon>asterids</taxon>
        <taxon>Ericales</taxon>
        <taxon>Actinidiaceae</taxon>
        <taxon>Actinidia</taxon>
    </lineage>
</organism>
<feature type="coiled-coil region" evidence="1">
    <location>
        <begin position="10"/>
        <end position="40"/>
    </location>
</feature>
<dbReference type="Proteomes" id="UP000585474">
    <property type="component" value="Unassembled WGS sequence"/>
</dbReference>
<protein>
    <recommendedName>
        <fullName evidence="4">Retrotransposon gag domain-containing protein</fullName>
    </recommendedName>
</protein>
<dbReference type="OrthoDB" id="2013610at2759"/>
<evidence type="ECO:0008006" key="4">
    <source>
        <dbReference type="Google" id="ProtNLM"/>
    </source>
</evidence>
<gene>
    <name evidence="2" type="ORF">Acr_12g0002250</name>
</gene>
<dbReference type="AlphaFoldDB" id="A0A7J0FG50"/>
<sequence length="235" mass="27272">MADGTRIQDLKKLEKYVRTLKEHQERAARENEEIRNSLKGLGKIKEMLSAVTLKYDQLAAYVYGRQSQETFNGELDTRLRAGSPQPQLTTGFGTRYAKIDFPRFFGEDPTSWCEKTHCIVNWETFKQGVISRFGPDVFEDVVGELTKLKQMTTVKEYQEQFEFLAEQFEFLANKTQNLPESFFTSCFISELKEEIKANVLMLDLQTPTKPLVWPNDKRTALNIWPRKLDRALKLG</sequence>
<accession>A0A7J0FG50</accession>
<name>A0A7J0FG50_9ERIC</name>
<evidence type="ECO:0000256" key="1">
    <source>
        <dbReference type="SAM" id="Coils"/>
    </source>
</evidence>
<proteinExistence type="predicted"/>
<keyword evidence="3" id="KW-1185">Reference proteome</keyword>
<evidence type="ECO:0000313" key="2">
    <source>
        <dbReference type="EMBL" id="GFY97684.1"/>
    </source>
</evidence>
<evidence type="ECO:0000313" key="3">
    <source>
        <dbReference type="Proteomes" id="UP000585474"/>
    </source>
</evidence>
<reference evidence="2 3" key="1">
    <citation type="submission" date="2019-07" db="EMBL/GenBank/DDBJ databases">
        <title>De Novo Assembly of kiwifruit Actinidia rufa.</title>
        <authorList>
            <person name="Sugita-Konishi S."/>
            <person name="Sato K."/>
            <person name="Mori E."/>
            <person name="Abe Y."/>
            <person name="Kisaki G."/>
            <person name="Hamano K."/>
            <person name="Suezawa K."/>
            <person name="Otani M."/>
            <person name="Fukuda T."/>
            <person name="Manabe T."/>
            <person name="Gomi K."/>
            <person name="Tabuchi M."/>
            <person name="Akimitsu K."/>
            <person name="Kataoka I."/>
        </authorList>
    </citation>
    <scope>NUCLEOTIDE SEQUENCE [LARGE SCALE GENOMIC DNA]</scope>
    <source>
        <strain evidence="3">cv. Fuchu</strain>
    </source>
</reference>
<keyword evidence="1" id="KW-0175">Coiled coil</keyword>